<evidence type="ECO:0000256" key="2">
    <source>
        <dbReference type="SAM" id="SignalP"/>
    </source>
</evidence>
<keyword evidence="1" id="KW-0812">Transmembrane</keyword>
<dbReference type="EMBL" id="BRXX01000380">
    <property type="protein sequence ID" value="GMI08314.1"/>
    <property type="molecule type" value="Genomic_DNA"/>
</dbReference>
<dbReference type="Proteomes" id="UP001165160">
    <property type="component" value="Unassembled WGS sequence"/>
</dbReference>
<feature type="signal peptide" evidence="2">
    <location>
        <begin position="1"/>
        <end position="20"/>
    </location>
</feature>
<accession>A0A9W7FAZ4</accession>
<organism evidence="3 4">
    <name type="scientific">Triparma verrucosa</name>
    <dbReference type="NCBI Taxonomy" id="1606542"/>
    <lineage>
        <taxon>Eukaryota</taxon>
        <taxon>Sar</taxon>
        <taxon>Stramenopiles</taxon>
        <taxon>Ochrophyta</taxon>
        <taxon>Bolidophyceae</taxon>
        <taxon>Parmales</taxon>
        <taxon>Triparmaceae</taxon>
        <taxon>Triparma</taxon>
    </lineage>
</organism>
<comment type="caution">
    <text evidence="3">The sequence shown here is derived from an EMBL/GenBank/DDBJ whole genome shotgun (WGS) entry which is preliminary data.</text>
</comment>
<keyword evidence="2" id="KW-0732">Signal</keyword>
<reference evidence="4" key="1">
    <citation type="journal article" date="2023" name="Commun. Biol.">
        <title>Genome analysis of Parmales, the sister group of diatoms, reveals the evolutionary specialization of diatoms from phago-mixotrophs to photoautotrophs.</title>
        <authorList>
            <person name="Ban H."/>
            <person name="Sato S."/>
            <person name="Yoshikawa S."/>
            <person name="Yamada K."/>
            <person name="Nakamura Y."/>
            <person name="Ichinomiya M."/>
            <person name="Sato N."/>
            <person name="Blanc-Mathieu R."/>
            <person name="Endo H."/>
            <person name="Kuwata A."/>
            <person name="Ogata H."/>
        </authorList>
    </citation>
    <scope>NUCLEOTIDE SEQUENCE [LARGE SCALE GENOMIC DNA]</scope>
    <source>
        <strain evidence="4">NIES 3699</strain>
    </source>
</reference>
<feature type="transmembrane region" description="Helical" evidence="1">
    <location>
        <begin position="296"/>
        <end position="318"/>
    </location>
</feature>
<sequence length="345" mass="37612">MITIKSFLAVVLMLSTASDCFFMPRTEIISSNRKLPTSSPRRILTGSSPTKLSADVTFAIEKLPSMSKNIVIVLAFGGGLIPAAIAANKSMLSLVLGKKNQKDMADSKRTIEGGSESRTTAGLKSLDPKFSEIRYIESTSPGPDLTTSPLLFQGPLKLLDIISIISRIEKTDDLADWKNLPSTKVSDLATPDNPPMWLPRSLFKTNIRSKKFKKWPETSSGIPLGGVELQKAYSSKMNSLPIPDNALDVVFDTWAWGASIATPDKVERELGKWRREGFDLKEFEASAVKGRSVTGLAIVSFIVIQVAAYGVLFVAPFLREFCNIDIGFGTLGSCGVDGCVDFHIW</sequence>
<keyword evidence="1" id="KW-1133">Transmembrane helix</keyword>
<name>A0A9W7FAZ4_9STRA</name>
<feature type="chain" id="PRO_5040956242" evidence="2">
    <location>
        <begin position="21"/>
        <end position="345"/>
    </location>
</feature>
<proteinExistence type="predicted"/>
<keyword evidence="1" id="KW-0472">Membrane</keyword>
<gene>
    <name evidence="3" type="ORF">TrVE_jg1912</name>
</gene>
<evidence type="ECO:0000256" key="1">
    <source>
        <dbReference type="SAM" id="Phobius"/>
    </source>
</evidence>
<dbReference type="AlphaFoldDB" id="A0A9W7FAZ4"/>
<protein>
    <submittedName>
        <fullName evidence="3">Uncharacterized protein</fullName>
    </submittedName>
</protein>
<feature type="transmembrane region" description="Helical" evidence="1">
    <location>
        <begin position="70"/>
        <end position="88"/>
    </location>
</feature>
<evidence type="ECO:0000313" key="4">
    <source>
        <dbReference type="Proteomes" id="UP001165160"/>
    </source>
</evidence>
<evidence type="ECO:0000313" key="3">
    <source>
        <dbReference type="EMBL" id="GMI08314.1"/>
    </source>
</evidence>
<keyword evidence="4" id="KW-1185">Reference proteome</keyword>